<name>A0A3M0HZG7_9ACTN</name>
<reference evidence="2 3" key="1">
    <citation type="submission" date="2017-11" db="EMBL/GenBank/DDBJ databases">
        <title>Draft genome of actinobacteria isolated from guarana (Paullinia cupana (Mart.) Ducke.</title>
        <authorList>
            <person name="Siqueira K.A."/>
            <person name="Liotti R.G."/>
            <person name="Mendes T.A.O."/>
            <person name="Soares M.A."/>
        </authorList>
    </citation>
    <scope>NUCLEOTIDE SEQUENCE [LARGE SCALE GENOMIC DNA]</scope>
    <source>
        <strain evidence="2 3">193</strain>
    </source>
</reference>
<organism evidence="2 3">
    <name type="scientific">Streptomyces shenzhenensis</name>
    <dbReference type="NCBI Taxonomy" id="943815"/>
    <lineage>
        <taxon>Bacteria</taxon>
        <taxon>Bacillati</taxon>
        <taxon>Actinomycetota</taxon>
        <taxon>Actinomycetes</taxon>
        <taxon>Kitasatosporales</taxon>
        <taxon>Streptomycetaceae</taxon>
        <taxon>Streptomyces</taxon>
    </lineage>
</organism>
<dbReference type="OrthoDB" id="3286690at2"/>
<evidence type="ECO:0000259" key="1">
    <source>
        <dbReference type="Pfam" id="PF08242"/>
    </source>
</evidence>
<gene>
    <name evidence="2" type="ORF">CTZ28_28525</name>
</gene>
<dbReference type="Gene3D" id="3.40.50.150">
    <property type="entry name" value="Vaccinia Virus protein VP39"/>
    <property type="match status" value="1"/>
</dbReference>
<dbReference type="GO" id="GO:0017000">
    <property type="term" value="P:antibiotic biosynthetic process"/>
    <property type="evidence" value="ECO:0007669"/>
    <property type="project" value="UniProtKB-ARBA"/>
</dbReference>
<dbReference type="PANTHER" id="PTHR43861">
    <property type="entry name" value="TRANS-ACONITATE 2-METHYLTRANSFERASE-RELATED"/>
    <property type="match status" value="1"/>
</dbReference>
<keyword evidence="2" id="KW-0808">Transferase</keyword>
<dbReference type="Pfam" id="PF08242">
    <property type="entry name" value="Methyltransf_12"/>
    <property type="match status" value="1"/>
</dbReference>
<dbReference type="AlphaFoldDB" id="A0A3M0HZG7"/>
<sequence length="260" mass="29120">MTTTTTADWQQWQTSWDRQQEWYMPDREERFRVMTDAVEAVAGRTPLVLDLACGTGSISDRLLRRLPGARTVCVDIDPALLTIARGHFAGDERVAFAEADLTDPDWAERLPLASYDAVVTATALHWLDTEPLRRLYGTLAGLLREGGVFLNADHMYDASAPRLTAALSALLTERQERQRREGALDWADWWSRVADDPVLAEPAARRFALLGDPREPRPVGAKPDRPTATRWHLDTLLEQGFAEARQVWCSASDALVAALR</sequence>
<dbReference type="EMBL" id="PENI01000021">
    <property type="protein sequence ID" value="RMB82691.1"/>
    <property type="molecule type" value="Genomic_DNA"/>
</dbReference>
<proteinExistence type="predicted"/>
<dbReference type="RefSeq" id="WP_121892606.1">
    <property type="nucleotide sequence ID" value="NZ_PENI01000021.1"/>
</dbReference>
<comment type="caution">
    <text evidence="2">The sequence shown here is derived from an EMBL/GenBank/DDBJ whole genome shotgun (WGS) entry which is preliminary data.</text>
</comment>
<dbReference type="GO" id="GO:0032259">
    <property type="term" value="P:methylation"/>
    <property type="evidence" value="ECO:0007669"/>
    <property type="project" value="UniProtKB-KW"/>
</dbReference>
<dbReference type="PANTHER" id="PTHR43861:SF1">
    <property type="entry name" value="TRANS-ACONITATE 2-METHYLTRANSFERASE"/>
    <property type="match status" value="1"/>
</dbReference>
<dbReference type="InterPro" id="IPR029063">
    <property type="entry name" value="SAM-dependent_MTases_sf"/>
</dbReference>
<dbReference type="GO" id="GO:0008168">
    <property type="term" value="F:methyltransferase activity"/>
    <property type="evidence" value="ECO:0007669"/>
    <property type="project" value="UniProtKB-KW"/>
</dbReference>
<dbReference type="InterPro" id="IPR013217">
    <property type="entry name" value="Methyltransf_12"/>
</dbReference>
<evidence type="ECO:0000313" key="3">
    <source>
        <dbReference type="Proteomes" id="UP000270471"/>
    </source>
</evidence>
<keyword evidence="2" id="KW-0489">Methyltransferase</keyword>
<feature type="domain" description="Methyltransferase type 12" evidence="1">
    <location>
        <begin position="49"/>
        <end position="149"/>
    </location>
</feature>
<protein>
    <submittedName>
        <fullName evidence="2">SAM-dependent methyltransferase</fullName>
    </submittedName>
</protein>
<accession>A0A3M0HZG7</accession>
<dbReference type="CDD" id="cd02440">
    <property type="entry name" value="AdoMet_MTases"/>
    <property type="match status" value="1"/>
</dbReference>
<keyword evidence="3" id="KW-1185">Reference proteome</keyword>
<dbReference type="SUPFAM" id="SSF53335">
    <property type="entry name" value="S-adenosyl-L-methionine-dependent methyltransferases"/>
    <property type="match status" value="1"/>
</dbReference>
<dbReference type="Proteomes" id="UP000270471">
    <property type="component" value="Unassembled WGS sequence"/>
</dbReference>
<evidence type="ECO:0000313" key="2">
    <source>
        <dbReference type="EMBL" id="RMB82691.1"/>
    </source>
</evidence>